<evidence type="ECO:0000256" key="4">
    <source>
        <dbReference type="ARBA" id="ARBA00022967"/>
    </source>
</evidence>
<dbReference type="EMBL" id="RPOK01000001">
    <property type="protein sequence ID" value="RPJ68621.1"/>
    <property type="molecule type" value="Genomic_DNA"/>
</dbReference>
<dbReference type="InterPro" id="IPR017871">
    <property type="entry name" value="ABC_transporter-like_CS"/>
</dbReference>
<keyword evidence="4" id="KW-1278">Translocase</keyword>
<keyword evidence="2" id="KW-0547">Nucleotide-binding</keyword>
<dbReference type="SUPFAM" id="SSF52540">
    <property type="entry name" value="P-loop containing nucleoside triphosphate hydrolases"/>
    <property type="match status" value="1"/>
</dbReference>
<keyword evidence="8" id="KW-1185">Reference proteome</keyword>
<evidence type="ECO:0000256" key="1">
    <source>
        <dbReference type="ARBA" id="ARBA00022448"/>
    </source>
</evidence>
<protein>
    <submittedName>
        <fullName evidence="7">ABC transporter ATP-binding protein</fullName>
    </submittedName>
</protein>
<evidence type="ECO:0000256" key="3">
    <source>
        <dbReference type="ARBA" id="ARBA00022840"/>
    </source>
</evidence>
<dbReference type="InterPro" id="IPR027417">
    <property type="entry name" value="P-loop_NTPase"/>
</dbReference>
<gene>
    <name evidence="7" type="ORF">DRW07_04255</name>
</gene>
<evidence type="ECO:0000256" key="5">
    <source>
        <dbReference type="ARBA" id="ARBA00037066"/>
    </source>
</evidence>
<dbReference type="AlphaFoldDB" id="A0A3N5YQT7"/>
<accession>A0A3N5YQT7</accession>
<evidence type="ECO:0000313" key="7">
    <source>
        <dbReference type="EMBL" id="RPJ68621.1"/>
    </source>
</evidence>
<keyword evidence="1" id="KW-0813">Transport</keyword>
<evidence type="ECO:0000313" key="8">
    <source>
        <dbReference type="Proteomes" id="UP000275281"/>
    </source>
</evidence>
<dbReference type="PROSITE" id="PS00211">
    <property type="entry name" value="ABC_TRANSPORTER_1"/>
    <property type="match status" value="1"/>
</dbReference>
<organism evidence="7 8">
    <name type="scientific">Alteromonas sediminis</name>
    <dbReference type="NCBI Taxonomy" id="2259342"/>
    <lineage>
        <taxon>Bacteria</taxon>
        <taxon>Pseudomonadati</taxon>
        <taxon>Pseudomonadota</taxon>
        <taxon>Gammaproteobacteria</taxon>
        <taxon>Alteromonadales</taxon>
        <taxon>Alteromonadaceae</taxon>
        <taxon>Alteromonas/Salinimonas group</taxon>
        <taxon>Alteromonas</taxon>
    </lineage>
</organism>
<dbReference type="Pfam" id="PF00005">
    <property type="entry name" value="ABC_tran"/>
    <property type="match status" value="1"/>
</dbReference>
<evidence type="ECO:0000256" key="2">
    <source>
        <dbReference type="ARBA" id="ARBA00022741"/>
    </source>
</evidence>
<evidence type="ECO:0000259" key="6">
    <source>
        <dbReference type="PROSITE" id="PS50893"/>
    </source>
</evidence>
<sequence length="242" mass="26901">MIDLSQLSVPNRLQVTDLQFAARELTLLLGENGAGKSTLLSALAGIHVSDDSIIHIFDKPIQDWPLASLATFRAWLGQQTHSHFSITVEEMLSFFAQSHHTPDWFDWLDCLEITAFMNRQLDSLSGGEFQRVQLARVLLQAGSAIDEGQAIVLLDEPLAALDLRFQYVVMDLLKRLRDKGNCVVISSHHPEFATGYADNVLMLKKGQVIAQGRSENVVCADKLSQCYGVEPETLARYFAGNN</sequence>
<dbReference type="RefSeq" id="WP_124026622.1">
    <property type="nucleotide sequence ID" value="NZ_JBHRSN010000005.1"/>
</dbReference>
<keyword evidence="3 7" id="KW-0067">ATP-binding</keyword>
<dbReference type="InterPro" id="IPR003593">
    <property type="entry name" value="AAA+_ATPase"/>
</dbReference>
<name>A0A3N5YQT7_9ALTE</name>
<dbReference type="GO" id="GO:0005524">
    <property type="term" value="F:ATP binding"/>
    <property type="evidence" value="ECO:0007669"/>
    <property type="project" value="UniProtKB-KW"/>
</dbReference>
<dbReference type="Proteomes" id="UP000275281">
    <property type="component" value="Unassembled WGS sequence"/>
</dbReference>
<comment type="caution">
    <text evidence="7">The sequence shown here is derived from an EMBL/GenBank/DDBJ whole genome shotgun (WGS) entry which is preliminary data.</text>
</comment>
<dbReference type="PANTHER" id="PTHR42794">
    <property type="entry name" value="HEMIN IMPORT ATP-BINDING PROTEIN HMUV"/>
    <property type="match status" value="1"/>
</dbReference>
<dbReference type="PROSITE" id="PS50893">
    <property type="entry name" value="ABC_TRANSPORTER_2"/>
    <property type="match status" value="1"/>
</dbReference>
<dbReference type="GO" id="GO:0016887">
    <property type="term" value="F:ATP hydrolysis activity"/>
    <property type="evidence" value="ECO:0007669"/>
    <property type="project" value="InterPro"/>
</dbReference>
<dbReference type="InterPro" id="IPR003439">
    <property type="entry name" value="ABC_transporter-like_ATP-bd"/>
</dbReference>
<dbReference type="OrthoDB" id="5292475at2"/>
<comment type="function">
    <text evidence="5">Part of the ABC transporter complex HmuTUV involved in hemin import. Responsible for energy coupling to the transport system.</text>
</comment>
<reference evidence="7 8" key="1">
    <citation type="submission" date="2018-11" db="EMBL/GenBank/DDBJ databases">
        <authorList>
            <person name="Ye M.-Q."/>
            <person name="Du Z.-J."/>
        </authorList>
    </citation>
    <scope>NUCLEOTIDE SEQUENCE [LARGE SCALE GENOMIC DNA]</scope>
    <source>
        <strain evidence="7 8">U0105</strain>
    </source>
</reference>
<proteinExistence type="predicted"/>
<dbReference type="SMART" id="SM00382">
    <property type="entry name" value="AAA"/>
    <property type="match status" value="1"/>
</dbReference>
<feature type="domain" description="ABC transporter" evidence="6">
    <location>
        <begin position="2"/>
        <end position="230"/>
    </location>
</feature>
<dbReference type="PANTHER" id="PTHR42794:SF1">
    <property type="entry name" value="HEMIN IMPORT ATP-BINDING PROTEIN HMUV"/>
    <property type="match status" value="1"/>
</dbReference>
<dbReference type="Gene3D" id="3.40.50.300">
    <property type="entry name" value="P-loop containing nucleotide triphosphate hydrolases"/>
    <property type="match status" value="1"/>
</dbReference>